<dbReference type="Pfam" id="PF04112">
    <property type="entry name" value="Mak10"/>
    <property type="match status" value="1"/>
</dbReference>
<dbReference type="InterPro" id="IPR007244">
    <property type="entry name" value="Naa35_N"/>
</dbReference>
<evidence type="ECO:0000256" key="4">
    <source>
        <dbReference type="SAM" id="MobiDB-lite"/>
    </source>
</evidence>
<dbReference type="PANTHER" id="PTHR21373:SF0">
    <property type="entry name" value="N-ALPHA-ACETYLTRANSFERASE 35, NATC AUXILIARY SUBUNIT"/>
    <property type="match status" value="1"/>
</dbReference>
<comment type="similarity">
    <text evidence="2">Belongs to the MAK10 family.</text>
</comment>
<feature type="region of interest" description="Disordered" evidence="4">
    <location>
        <begin position="700"/>
        <end position="731"/>
    </location>
</feature>
<dbReference type="PANTHER" id="PTHR21373">
    <property type="entry name" value="GLUCOSE REPRESSIBLE PROTEIN MAK10"/>
    <property type="match status" value="1"/>
</dbReference>
<name>A0ABR1N1Y1_9PEZI</name>
<keyword evidence="3" id="KW-0963">Cytoplasm</keyword>
<feature type="domain" description="NAA35-like N-terminal" evidence="5">
    <location>
        <begin position="80"/>
        <end position="251"/>
    </location>
</feature>
<organism evidence="7 8">
    <name type="scientific">Phyllosticta paracitricarpa</name>
    <dbReference type="NCBI Taxonomy" id="2016321"/>
    <lineage>
        <taxon>Eukaryota</taxon>
        <taxon>Fungi</taxon>
        <taxon>Dikarya</taxon>
        <taxon>Ascomycota</taxon>
        <taxon>Pezizomycotina</taxon>
        <taxon>Dothideomycetes</taxon>
        <taxon>Dothideomycetes incertae sedis</taxon>
        <taxon>Botryosphaeriales</taxon>
        <taxon>Phyllostictaceae</taxon>
        <taxon>Phyllosticta</taxon>
    </lineage>
</organism>
<evidence type="ECO:0000256" key="3">
    <source>
        <dbReference type="ARBA" id="ARBA00022490"/>
    </source>
</evidence>
<dbReference type="EMBL" id="JBBPBF010000032">
    <property type="protein sequence ID" value="KAK7608006.1"/>
    <property type="molecule type" value="Genomic_DNA"/>
</dbReference>
<sequence length="888" mass="99614">MTPEPDRAKPPDETDDISQETARLRLEDELATLQSNGVAQQASNPAASQMKIKSRLVPGPPKGVDITAHFTAACSALETGQLIKDEFFTLFESVGALEIMDPKMDSGFLAPGETLEEDYDVQKDLLPEEVLGIMDQLFCYEMAWHKGYPLSQTLFISVHIDRMLYPEPRELNDTFFSRRDRRTGRLLNPDPFPPGKPRMHYVLWAYILGLIKYCDNVVQRVTSRDYYEEEDFSTHTYGRQLLTRFSEREIDQVLDQVIQSLQSDWRKDDDLTASEEIINTLVSRLELRRALLQVTSPDIPLDQTQDGWNDVAKYLDKVEETHALGRPVKEAFSTKIQRRLASTVPPRPVVELNFALSCRVMNELCQDNLEVVRGTKLQKLGPQEILSFVWAFNSRKPQPLAYSRACLANLVFGNADEFYEELIRRDLADLTLCHSPILDPVNWTIEPSPNPRVPSDNRAVLAEIINTFTARAVQAFLDFWTSLCQNRCRTRRLLCHNLIAFHNLQLDTEVLDQRLHAISPGCLQFPLASWAFHQKLRIMEWVVQLGFEQEIYLPDEYAGMYFWLSTISSTRANLLERILASIQEQHAAVLKPTTTTTNSNDDDDDSASPAPPAALMSTITAIESALHTSRATAALAEALSDIYQLLLYLRAVPLPTRPFGAAALRYELRMKPFLGIDTPRLPPHDEFEAEIMPFGPWDWWANGDEKTTDTPERNDDSNDIHHDGDSSSDGGASLLARPLTDVVGLLTRDVAVLLRDAKAHLAGAKRLGAAAARADSAALCWEREQAATLLACVRTGLLGVQLGRLAERDETELVRCVRQRGVRVILDGDGDDGGGEKGGKEKEKEKEKKKDKTDAQGQSQSQGMGSAWCRVPTVEISDVEATAAQQKT</sequence>
<dbReference type="InterPro" id="IPR057982">
    <property type="entry name" value="TPR_NAA35"/>
</dbReference>
<dbReference type="InterPro" id="IPR057983">
    <property type="entry name" value="NAA35-like_N"/>
</dbReference>
<feature type="compositionally biased region" description="Basic and acidic residues" evidence="4">
    <location>
        <begin position="703"/>
        <end position="725"/>
    </location>
</feature>
<evidence type="ECO:0000256" key="1">
    <source>
        <dbReference type="ARBA" id="ARBA00004496"/>
    </source>
</evidence>
<feature type="compositionally biased region" description="Basic and acidic residues" evidence="4">
    <location>
        <begin position="834"/>
        <end position="854"/>
    </location>
</feature>
<feature type="compositionally biased region" description="Low complexity" evidence="4">
    <location>
        <begin position="856"/>
        <end position="866"/>
    </location>
</feature>
<feature type="region of interest" description="Disordered" evidence="4">
    <location>
        <begin position="827"/>
        <end position="868"/>
    </location>
</feature>
<feature type="region of interest" description="Disordered" evidence="4">
    <location>
        <begin position="593"/>
        <end position="612"/>
    </location>
</feature>
<protein>
    <submittedName>
        <fullName evidence="7">Mak10 subunit, NatC N-terminal acetyltransferase-domain-containing protein</fullName>
    </submittedName>
</protein>
<evidence type="ECO:0000259" key="5">
    <source>
        <dbReference type="Pfam" id="PF04112"/>
    </source>
</evidence>
<keyword evidence="8" id="KW-1185">Reference proteome</keyword>
<proteinExistence type="inferred from homology"/>
<dbReference type="Pfam" id="PF25789">
    <property type="entry name" value="TPR_NAA35"/>
    <property type="match status" value="1"/>
</dbReference>
<evidence type="ECO:0000313" key="8">
    <source>
        <dbReference type="Proteomes" id="UP001367316"/>
    </source>
</evidence>
<dbReference type="Proteomes" id="UP001367316">
    <property type="component" value="Unassembled WGS sequence"/>
</dbReference>
<evidence type="ECO:0000313" key="7">
    <source>
        <dbReference type="EMBL" id="KAK7608006.1"/>
    </source>
</evidence>
<reference evidence="7 8" key="1">
    <citation type="submission" date="2024-04" db="EMBL/GenBank/DDBJ databases">
        <title>Phyllosticta paracitricarpa is synonymous to the EU quarantine fungus P. citricarpa based on phylogenomic analyses.</title>
        <authorList>
            <consortium name="Lawrence Berkeley National Laboratory"/>
            <person name="Van ingen-buijs V.A."/>
            <person name="Van westerhoven A.C."/>
            <person name="Haridas S."/>
            <person name="Skiadas P."/>
            <person name="Martin F."/>
            <person name="Groenewald J.Z."/>
            <person name="Crous P.W."/>
            <person name="Seidl M.F."/>
        </authorList>
    </citation>
    <scope>NUCLEOTIDE SEQUENCE [LARGE SCALE GENOMIC DNA]</scope>
    <source>
        <strain evidence="7 8">CBS 141358</strain>
    </source>
</reference>
<comment type="caution">
    <text evidence="7">The sequence shown here is derived from an EMBL/GenBank/DDBJ whole genome shotgun (WGS) entry which is preliminary data.</text>
</comment>
<comment type="subcellular location">
    <subcellularLocation>
        <location evidence="1">Cytoplasm</location>
    </subcellularLocation>
</comment>
<gene>
    <name evidence="7" type="ORF">JOL62DRAFT_582804</name>
</gene>
<evidence type="ECO:0000256" key="2">
    <source>
        <dbReference type="ARBA" id="ARBA00006289"/>
    </source>
</evidence>
<feature type="domain" description="NAA35-like TPR repeats" evidence="6">
    <location>
        <begin position="383"/>
        <end position="689"/>
    </location>
</feature>
<evidence type="ECO:0000259" key="6">
    <source>
        <dbReference type="Pfam" id="PF25789"/>
    </source>
</evidence>
<accession>A0ABR1N1Y1</accession>